<gene>
    <name evidence="1" type="ORF">NP493_213g01007</name>
</gene>
<evidence type="ECO:0000313" key="1">
    <source>
        <dbReference type="EMBL" id="KAK2186096.1"/>
    </source>
</evidence>
<dbReference type="Proteomes" id="UP001209878">
    <property type="component" value="Unassembled WGS sequence"/>
</dbReference>
<accession>A0AAD9UE89</accession>
<protein>
    <submittedName>
        <fullName evidence="1">Uncharacterized protein</fullName>
    </submittedName>
</protein>
<proteinExistence type="predicted"/>
<name>A0AAD9UE89_RIDPI</name>
<keyword evidence="2" id="KW-1185">Reference proteome</keyword>
<dbReference type="EMBL" id="JAODUO010000213">
    <property type="protein sequence ID" value="KAK2186096.1"/>
    <property type="molecule type" value="Genomic_DNA"/>
</dbReference>
<comment type="caution">
    <text evidence="1">The sequence shown here is derived from an EMBL/GenBank/DDBJ whole genome shotgun (WGS) entry which is preliminary data.</text>
</comment>
<reference evidence="1" key="1">
    <citation type="journal article" date="2023" name="Mol. Biol. Evol.">
        <title>Third-Generation Sequencing Reveals the Adaptive Role of the Epigenome in Three Deep-Sea Polychaetes.</title>
        <authorList>
            <person name="Perez M."/>
            <person name="Aroh O."/>
            <person name="Sun Y."/>
            <person name="Lan Y."/>
            <person name="Juniper S.K."/>
            <person name="Young C.R."/>
            <person name="Angers B."/>
            <person name="Qian P.Y."/>
        </authorList>
    </citation>
    <scope>NUCLEOTIDE SEQUENCE</scope>
    <source>
        <strain evidence="1">R07B-5</strain>
    </source>
</reference>
<dbReference type="AlphaFoldDB" id="A0AAD9UE89"/>
<sequence>MMPGQSRLRRRCCASFVYQSGTSAIRATSAMPTVYSTETIILNLLSSGSRGQHVVCVRVALDCGVSCRRSPSVAAAAALCVLSQPEAHTYPIAHAPIDRKRVQDHGCG</sequence>
<evidence type="ECO:0000313" key="2">
    <source>
        <dbReference type="Proteomes" id="UP001209878"/>
    </source>
</evidence>
<organism evidence="1 2">
    <name type="scientific">Ridgeia piscesae</name>
    <name type="common">Tubeworm</name>
    <dbReference type="NCBI Taxonomy" id="27915"/>
    <lineage>
        <taxon>Eukaryota</taxon>
        <taxon>Metazoa</taxon>
        <taxon>Spiralia</taxon>
        <taxon>Lophotrochozoa</taxon>
        <taxon>Annelida</taxon>
        <taxon>Polychaeta</taxon>
        <taxon>Sedentaria</taxon>
        <taxon>Canalipalpata</taxon>
        <taxon>Sabellida</taxon>
        <taxon>Siboglinidae</taxon>
        <taxon>Ridgeia</taxon>
    </lineage>
</organism>